<feature type="transmembrane region" description="Helical" evidence="1">
    <location>
        <begin position="212"/>
        <end position="231"/>
    </location>
</feature>
<name>A0A1Y1U629_9TREE</name>
<gene>
    <name evidence="2" type="ORF">BD324DRAFT_684197</name>
</gene>
<dbReference type="Proteomes" id="UP000193218">
    <property type="component" value="Unassembled WGS sequence"/>
</dbReference>
<keyword evidence="3" id="KW-1185">Reference proteome</keyword>
<protein>
    <submittedName>
        <fullName evidence="2">Uncharacterized protein</fullName>
    </submittedName>
</protein>
<reference evidence="2 3" key="1">
    <citation type="submission" date="2017-03" db="EMBL/GenBank/DDBJ databases">
        <title>Widespread Adenine N6-methylation of Active Genes in Fungi.</title>
        <authorList>
            <consortium name="DOE Joint Genome Institute"/>
            <person name="Mondo S.J."/>
            <person name="Dannebaum R.O."/>
            <person name="Kuo R.C."/>
            <person name="Louie K.B."/>
            <person name="Bewick A.J."/>
            <person name="Labutti K."/>
            <person name="Haridas S."/>
            <person name="Kuo A."/>
            <person name="Salamov A."/>
            <person name="Ahrendt S.R."/>
            <person name="Lau R."/>
            <person name="Bowen B.P."/>
            <person name="Lipzen A."/>
            <person name="Sullivan W."/>
            <person name="Andreopoulos W.B."/>
            <person name="Clum A."/>
            <person name="Lindquist E."/>
            <person name="Daum C."/>
            <person name="Northen T.R."/>
            <person name="Ramamoorthy G."/>
            <person name="Schmitz R.J."/>
            <person name="Gryganskyi A."/>
            <person name="Culley D."/>
            <person name="Magnuson J."/>
            <person name="James T.Y."/>
            <person name="O'Malley M.A."/>
            <person name="Stajich J.E."/>
            <person name="Spatafora J.W."/>
            <person name="Visel A."/>
            <person name="Grigoriev I.V."/>
        </authorList>
    </citation>
    <scope>NUCLEOTIDE SEQUENCE [LARGE SCALE GENOMIC DNA]</scope>
    <source>
        <strain evidence="2 3">NRRL Y-17943</strain>
    </source>
</reference>
<keyword evidence="1" id="KW-0472">Membrane</keyword>
<comment type="caution">
    <text evidence="2">The sequence shown here is derived from an EMBL/GenBank/DDBJ whole genome shotgun (WGS) entry which is preliminary data.</text>
</comment>
<dbReference type="RefSeq" id="XP_021867817.1">
    <property type="nucleotide sequence ID" value="XM_022019209.1"/>
</dbReference>
<evidence type="ECO:0000313" key="3">
    <source>
        <dbReference type="Proteomes" id="UP000193218"/>
    </source>
</evidence>
<dbReference type="GeneID" id="33561018"/>
<feature type="transmembrane region" description="Helical" evidence="1">
    <location>
        <begin position="34"/>
        <end position="53"/>
    </location>
</feature>
<dbReference type="OrthoDB" id="2562239at2759"/>
<keyword evidence="1" id="KW-1133">Transmembrane helix</keyword>
<feature type="transmembrane region" description="Helical" evidence="1">
    <location>
        <begin position="91"/>
        <end position="118"/>
    </location>
</feature>
<evidence type="ECO:0000313" key="2">
    <source>
        <dbReference type="EMBL" id="ORX33490.1"/>
    </source>
</evidence>
<feature type="transmembrane region" description="Helical" evidence="1">
    <location>
        <begin position="65"/>
        <end position="85"/>
    </location>
</feature>
<feature type="transmembrane region" description="Helical" evidence="1">
    <location>
        <begin position="246"/>
        <end position="266"/>
    </location>
</feature>
<accession>A0A1Y1U629</accession>
<keyword evidence="1" id="KW-0812">Transmembrane</keyword>
<proteinExistence type="predicted"/>
<feature type="transmembrane region" description="Helical" evidence="1">
    <location>
        <begin position="139"/>
        <end position="162"/>
    </location>
</feature>
<dbReference type="EMBL" id="NBSH01000020">
    <property type="protein sequence ID" value="ORX33490.1"/>
    <property type="molecule type" value="Genomic_DNA"/>
</dbReference>
<feature type="transmembrane region" description="Helical" evidence="1">
    <location>
        <begin position="182"/>
        <end position="200"/>
    </location>
</feature>
<organism evidence="2 3">
    <name type="scientific">Kockovaella imperatae</name>
    <dbReference type="NCBI Taxonomy" id="4999"/>
    <lineage>
        <taxon>Eukaryota</taxon>
        <taxon>Fungi</taxon>
        <taxon>Dikarya</taxon>
        <taxon>Basidiomycota</taxon>
        <taxon>Agaricomycotina</taxon>
        <taxon>Tremellomycetes</taxon>
        <taxon>Tremellales</taxon>
        <taxon>Cuniculitremaceae</taxon>
        <taxon>Kockovaella</taxon>
    </lineage>
</organism>
<sequence length="328" mass="36493">MSFQQGSLDIILEPGENTLEDINFTGGFPTSRDLAPSILFIVLYALTLPVLIWRIVSPQYRSLLLLRPAMFFTCRMTSLIIRAIMSKVSSYSLGLLVAELVLISVGYLFLIEPVIIAWKRLISAQYHSSSSRHPPTWLNAVKNGLLVALISTIVIFVVSGIVSSQSPAHPNLLQVVRILREISYILSLGISSLLLVLVIVTGKVFKLPVIRTAFLVSLAAGMVTTGAYRVAQTYSVNPDSPARSLAAFWVLQISVEYVIYTLFLTISLPKWFPAGKEEVDTAGVCNNDLEIGLVNHRATVSQEVKLRKRPWYLKGPVTRFLVRDRYQD</sequence>
<dbReference type="InParanoid" id="A0A1Y1U629"/>
<evidence type="ECO:0000256" key="1">
    <source>
        <dbReference type="SAM" id="Phobius"/>
    </source>
</evidence>
<dbReference type="AlphaFoldDB" id="A0A1Y1U629"/>